<dbReference type="Proteomes" id="UP000318578">
    <property type="component" value="Unassembled WGS sequence"/>
</dbReference>
<dbReference type="InterPro" id="IPR013830">
    <property type="entry name" value="SGNH_hydro"/>
</dbReference>
<accession>A0A558AFA4</accession>
<comment type="caution">
    <text evidence="2">The sequence shown here is derived from an EMBL/GenBank/DDBJ whole genome shotgun (WGS) entry which is preliminary data.</text>
</comment>
<evidence type="ECO:0000259" key="1">
    <source>
        <dbReference type="Pfam" id="PF13472"/>
    </source>
</evidence>
<evidence type="ECO:0000313" key="3">
    <source>
        <dbReference type="Proteomes" id="UP000318578"/>
    </source>
</evidence>
<protein>
    <recommendedName>
        <fullName evidence="1">SGNH hydrolase-type esterase domain-containing protein</fullName>
    </recommendedName>
</protein>
<dbReference type="Pfam" id="PF13472">
    <property type="entry name" value="Lipase_GDSL_2"/>
    <property type="match status" value="1"/>
</dbReference>
<reference evidence="2 3" key="1">
    <citation type="submission" date="2019-07" db="EMBL/GenBank/DDBJ databases">
        <title>New species of Amycolatopsis and Streptomyces.</title>
        <authorList>
            <person name="Duangmal K."/>
            <person name="Teo W.F.A."/>
            <person name="Lipun K."/>
        </authorList>
    </citation>
    <scope>NUCLEOTIDE SEQUENCE [LARGE SCALE GENOMIC DNA]</scope>
    <source>
        <strain evidence="2 3">JCM 30562</strain>
    </source>
</reference>
<name>A0A558AFA4_9PSEU</name>
<dbReference type="EMBL" id="VJZA01000014">
    <property type="protein sequence ID" value="TVT22948.1"/>
    <property type="molecule type" value="Genomic_DNA"/>
</dbReference>
<organism evidence="2 3">
    <name type="scientific">Amycolatopsis acidiphila</name>
    <dbReference type="NCBI Taxonomy" id="715473"/>
    <lineage>
        <taxon>Bacteria</taxon>
        <taxon>Bacillati</taxon>
        <taxon>Actinomycetota</taxon>
        <taxon>Actinomycetes</taxon>
        <taxon>Pseudonocardiales</taxon>
        <taxon>Pseudonocardiaceae</taxon>
        <taxon>Amycolatopsis</taxon>
    </lineage>
</organism>
<dbReference type="OrthoDB" id="2060945at2"/>
<keyword evidence="3" id="KW-1185">Reference proteome</keyword>
<dbReference type="Gene3D" id="3.40.50.1110">
    <property type="entry name" value="SGNH hydrolase"/>
    <property type="match status" value="1"/>
</dbReference>
<proteinExistence type="predicted"/>
<sequence length="233" mass="24674">MRRERKRVRIWLPQLGFPRLGPVRLFGATQLGPGAPQPRWIAYGSSITQCTGAHGPSRTWPALVAAANGWDLRCLGFAGQCQLDPVAARFIRDSSAELISLRLGANSYRRATFSARSFGPAVTGFIQTVLDGHPGVPLVAQTPITYPGGESELNAVGLTVADLRALLVEAVEALRDSGYDNLHLIDGRTVLGPGEEAALADGLHPTADGYELMATRLTPLLGACLPAPAAAET</sequence>
<dbReference type="AlphaFoldDB" id="A0A558AFA4"/>
<dbReference type="SUPFAM" id="SSF52266">
    <property type="entry name" value="SGNH hydrolase"/>
    <property type="match status" value="1"/>
</dbReference>
<dbReference type="InterPro" id="IPR036514">
    <property type="entry name" value="SGNH_hydro_sf"/>
</dbReference>
<feature type="domain" description="SGNH hydrolase-type esterase" evidence="1">
    <location>
        <begin position="42"/>
        <end position="212"/>
    </location>
</feature>
<evidence type="ECO:0000313" key="2">
    <source>
        <dbReference type="EMBL" id="TVT22948.1"/>
    </source>
</evidence>
<gene>
    <name evidence="2" type="ORF">FNH06_11415</name>
</gene>